<dbReference type="GO" id="GO:0004386">
    <property type="term" value="F:helicase activity"/>
    <property type="evidence" value="ECO:0007669"/>
    <property type="project" value="UniProtKB-KW"/>
</dbReference>
<dbReference type="InterPro" id="IPR038718">
    <property type="entry name" value="SNF2-like_sf"/>
</dbReference>
<keyword evidence="4" id="KW-0547">Nucleotide-binding</keyword>
<dbReference type="Pfam" id="PF00176">
    <property type="entry name" value="SNF2-rel_dom"/>
    <property type="match status" value="1"/>
</dbReference>
<evidence type="ECO:0000259" key="3">
    <source>
        <dbReference type="PROSITE" id="PS51194"/>
    </source>
</evidence>
<feature type="domain" description="Helicase ATP-binding" evidence="2">
    <location>
        <begin position="109"/>
        <end position="284"/>
    </location>
</feature>
<feature type="domain" description="Helicase C-terminal" evidence="3">
    <location>
        <begin position="445"/>
        <end position="600"/>
    </location>
</feature>
<name>A0A417YGI2_9BACI</name>
<dbReference type="SMART" id="SM00487">
    <property type="entry name" value="DEXDc"/>
    <property type="match status" value="1"/>
</dbReference>
<dbReference type="AlphaFoldDB" id="A0A417YGI2"/>
<dbReference type="InterPro" id="IPR014001">
    <property type="entry name" value="Helicase_ATP-bd"/>
</dbReference>
<dbReference type="CDD" id="cd18793">
    <property type="entry name" value="SF2_C_SNF"/>
    <property type="match status" value="1"/>
</dbReference>
<dbReference type="Gene3D" id="3.40.50.10810">
    <property type="entry name" value="Tandem AAA-ATPase domain"/>
    <property type="match status" value="1"/>
</dbReference>
<dbReference type="InterPro" id="IPR001650">
    <property type="entry name" value="Helicase_C-like"/>
</dbReference>
<dbReference type="InterPro" id="IPR000330">
    <property type="entry name" value="SNF2_N"/>
</dbReference>
<dbReference type="PROSITE" id="PS51194">
    <property type="entry name" value="HELICASE_CTER"/>
    <property type="match status" value="1"/>
</dbReference>
<sequence length="618" mass="72071">MIQVRKQYGNIYVRILDNMETFEYTLEKIRNIRQRSFKASTGEWMFPQETIEDLLHEFGNQIVWMQPLEEIVKDLPVKQELVTKHLKWKDEHDFKNWLLQPYGYQKVGAHFLADRGNAAIFDGVGLGKTNQVLGSCQILFNQGKAKQALIVTLSSIKRQWAKEVTKFMGESAIPVYGIPSQREKQMKQFKKDKSCRFLIINYEMLRNQKYLKLIHSMNFDIVALDEAQKIKTGVTDKMLNLNPSQNAEGAYKLTNIPYRIIATATPIQSKAEEIWSLYHFINEDILGPWEYFRERYCKYHPRFGINGYQNEGELYYRIAPHFIRRTKEMPEIQQQLPKVKHDHIFLETTATQEKIESYLLDKIEEIKDQSRSSPPNGKVINGQLMYGEQLQEYYDGLIQGYTSFLLTNTDSPELFKMSESSLAHNMISELSLTDNEMKKSPKLEQLIDFFKQLEHDEPNAKVVIFSRFERMVRLIYNQIPNSVMYSGEISERDKEYAKEQFVNNPYCKVFVGTDSASTGLNLQVAAYLIHIDMPWDPTMIEQRNGRIDRTGNPNPNITIMYYVMGETYEEDLIQTLERKASLASSILEGGRMKPSSQDFTKLALNKMLKRKEKAKNRG</sequence>
<dbReference type="RefSeq" id="WP_118889488.1">
    <property type="nucleotide sequence ID" value="NZ_PHUT01000007.1"/>
</dbReference>
<dbReference type="SMART" id="SM00490">
    <property type="entry name" value="HELICc"/>
    <property type="match status" value="1"/>
</dbReference>
<accession>A0A417YGI2</accession>
<evidence type="ECO:0000259" key="2">
    <source>
        <dbReference type="PROSITE" id="PS51192"/>
    </source>
</evidence>
<dbReference type="Gene3D" id="3.40.50.300">
    <property type="entry name" value="P-loop containing nucleotide triphosphate hydrolases"/>
    <property type="match status" value="1"/>
</dbReference>
<comment type="caution">
    <text evidence="4">The sequence shown here is derived from an EMBL/GenBank/DDBJ whole genome shotgun (WGS) entry which is preliminary data.</text>
</comment>
<dbReference type="GO" id="GO:0016787">
    <property type="term" value="F:hydrolase activity"/>
    <property type="evidence" value="ECO:0007669"/>
    <property type="project" value="UniProtKB-KW"/>
</dbReference>
<dbReference type="PANTHER" id="PTHR45766:SF6">
    <property type="entry name" value="SWI_SNF-RELATED MATRIX-ASSOCIATED ACTIN-DEPENDENT REGULATOR OF CHROMATIN SUBFAMILY A-LIKE PROTEIN 1"/>
    <property type="match status" value="1"/>
</dbReference>
<proteinExistence type="predicted"/>
<keyword evidence="5" id="KW-1185">Reference proteome</keyword>
<dbReference type="SUPFAM" id="SSF52540">
    <property type="entry name" value="P-loop containing nucleoside triphosphate hydrolases"/>
    <property type="match status" value="2"/>
</dbReference>
<gene>
    <name evidence="4" type="ORF">D1B32_11875</name>
</gene>
<keyword evidence="4" id="KW-0067">ATP-binding</keyword>
<dbReference type="GO" id="GO:0006281">
    <property type="term" value="P:DNA repair"/>
    <property type="evidence" value="ECO:0007669"/>
    <property type="project" value="TreeGrafter"/>
</dbReference>
<organism evidence="4 5">
    <name type="scientific">Oceanobacillus profundus</name>
    <dbReference type="NCBI Taxonomy" id="372463"/>
    <lineage>
        <taxon>Bacteria</taxon>
        <taxon>Bacillati</taxon>
        <taxon>Bacillota</taxon>
        <taxon>Bacilli</taxon>
        <taxon>Bacillales</taxon>
        <taxon>Bacillaceae</taxon>
        <taxon>Oceanobacillus</taxon>
    </lineage>
</organism>
<dbReference type="Pfam" id="PF00271">
    <property type="entry name" value="Helicase_C"/>
    <property type="match status" value="1"/>
</dbReference>
<evidence type="ECO:0000313" key="4">
    <source>
        <dbReference type="EMBL" id="RHW31930.1"/>
    </source>
</evidence>
<evidence type="ECO:0000256" key="1">
    <source>
        <dbReference type="ARBA" id="ARBA00022801"/>
    </source>
</evidence>
<keyword evidence="1" id="KW-0378">Hydrolase</keyword>
<dbReference type="PANTHER" id="PTHR45766">
    <property type="entry name" value="DNA ANNEALING HELICASE AND ENDONUCLEASE ZRANB3 FAMILY MEMBER"/>
    <property type="match status" value="1"/>
</dbReference>
<dbReference type="Proteomes" id="UP000285456">
    <property type="component" value="Unassembled WGS sequence"/>
</dbReference>
<dbReference type="InterPro" id="IPR049730">
    <property type="entry name" value="SNF2/RAD54-like_C"/>
</dbReference>
<dbReference type="InterPro" id="IPR027417">
    <property type="entry name" value="P-loop_NTPase"/>
</dbReference>
<reference evidence="4 5" key="1">
    <citation type="journal article" date="2007" name="Int. J. Syst. Evol. Microbiol.">
        <title>Oceanobacillus profundus sp. nov., isolated from a deep-sea sediment core.</title>
        <authorList>
            <person name="Kim Y.G."/>
            <person name="Choi D.H."/>
            <person name="Hyun S."/>
            <person name="Cho B.C."/>
        </authorList>
    </citation>
    <scope>NUCLEOTIDE SEQUENCE [LARGE SCALE GENOMIC DNA]</scope>
    <source>
        <strain evidence="4 5">DSM 18246</strain>
    </source>
</reference>
<protein>
    <submittedName>
        <fullName evidence="4">DEAD/DEAH box helicase</fullName>
    </submittedName>
</protein>
<dbReference type="GO" id="GO:0005524">
    <property type="term" value="F:ATP binding"/>
    <property type="evidence" value="ECO:0007669"/>
    <property type="project" value="InterPro"/>
</dbReference>
<dbReference type="EMBL" id="QWEH01000007">
    <property type="protein sequence ID" value="RHW31930.1"/>
    <property type="molecule type" value="Genomic_DNA"/>
</dbReference>
<keyword evidence="4" id="KW-0347">Helicase</keyword>
<evidence type="ECO:0000313" key="5">
    <source>
        <dbReference type="Proteomes" id="UP000285456"/>
    </source>
</evidence>
<dbReference type="OrthoDB" id="9802848at2"/>
<dbReference type="GO" id="GO:0031297">
    <property type="term" value="P:replication fork processing"/>
    <property type="evidence" value="ECO:0007669"/>
    <property type="project" value="TreeGrafter"/>
</dbReference>
<dbReference type="PROSITE" id="PS51192">
    <property type="entry name" value="HELICASE_ATP_BIND_1"/>
    <property type="match status" value="1"/>
</dbReference>